<evidence type="ECO:0000313" key="4">
    <source>
        <dbReference type="Proteomes" id="UP001153069"/>
    </source>
</evidence>
<evidence type="ECO:0000256" key="1">
    <source>
        <dbReference type="ARBA" id="ARBA00023002"/>
    </source>
</evidence>
<evidence type="ECO:0000313" key="3">
    <source>
        <dbReference type="EMBL" id="CAB9500035.1"/>
    </source>
</evidence>
<dbReference type="Proteomes" id="UP001153069">
    <property type="component" value="Unassembled WGS sequence"/>
</dbReference>
<dbReference type="OrthoDB" id="2310150at2759"/>
<name>A0A9N8H5H1_9STRA</name>
<dbReference type="Pfam" id="PF00248">
    <property type="entry name" value="Aldo_ket_red"/>
    <property type="match status" value="1"/>
</dbReference>
<dbReference type="InterPro" id="IPR018170">
    <property type="entry name" value="Aldo/ket_reductase_CS"/>
</dbReference>
<keyword evidence="1" id="KW-0560">Oxidoreductase</keyword>
<organism evidence="3 4">
    <name type="scientific">Seminavis robusta</name>
    <dbReference type="NCBI Taxonomy" id="568900"/>
    <lineage>
        <taxon>Eukaryota</taxon>
        <taxon>Sar</taxon>
        <taxon>Stramenopiles</taxon>
        <taxon>Ochrophyta</taxon>
        <taxon>Bacillariophyta</taxon>
        <taxon>Bacillariophyceae</taxon>
        <taxon>Bacillariophycidae</taxon>
        <taxon>Naviculales</taxon>
        <taxon>Naviculaceae</taxon>
        <taxon>Seminavis</taxon>
    </lineage>
</organism>
<dbReference type="EMBL" id="CAICTM010000073">
    <property type="protein sequence ID" value="CAB9500035.1"/>
    <property type="molecule type" value="Genomic_DNA"/>
</dbReference>
<dbReference type="InterPro" id="IPR050523">
    <property type="entry name" value="AKR_Detox_Biosynth"/>
</dbReference>
<gene>
    <name evidence="3" type="ORF">SEMRO_74_G040780.1</name>
</gene>
<reference evidence="3" key="1">
    <citation type="submission" date="2020-06" db="EMBL/GenBank/DDBJ databases">
        <authorList>
            <consortium name="Plant Systems Biology data submission"/>
        </authorList>
    </citation>
    <scope>NUCLEOTIDE SEQUENCE</scope>
    <source>
        <strain evidence="3">D6</strain>
    </source>
</reference>
<evidence type="ECO:0000259" key="2">
    <source>
        <dbReference type="Pfam" id="PF00248"/>
    </source>
</evidence>
<proteinExistence type="predicted"/>
<dbReference type="InterPro" id="IPR036812">
    <property type="entry name" value="NAD(P)_OxRdtase_dom_sf"/>
</dbReference>
<accession>A0A9N8H5H1</accession>
<dbReference type="SUPFAM" id="SSF51430">
    <property type="entry name" value="NAD(P)-linked oxidoreductase"/>
    <property type="match status" value="1"/>
</dbReference>
<keyword evidence="4" id="KW-1185">Reference proteome</keyword>
<protein>
    <submittedName>
        <fullName evidence="3">Potassium voltage-gated channel, shaker-related subfamily, beta member</fullName>
    </submittedName>
</protein>
<comment type="caution">
    <text evidence="3">The sequence shown here is derived from an EMBL/GenBank/DDBJ whole genome shotgun (WGS) entry which is preliminary data.</text>
</comment>
<sequence length="463" mass="50584">MTTSRTSTSRVTICAIFGLHFTAAFVPSSSVLTTRRQYWYQSAPLAAYLDVELEEPAAKLPKPVDTVSLGTLTVPQVGVGTISWSADKASDRYELERLMETAAQHPSGLLLDTAERYGSNIKTAFGLGWGETERLTGKLLSTGSSSSSSNNHDPEKTIVATKFTPSPWRTTVQSVVEACQDSRQRLMVDGGSSTNADQQQQQPIDLYQLHMPDIVQPMAKLGRAAAPKDTIYWDGLAECYHRGLVKNVGVCNYGPTLLMQCQEHLAKKGVPLASNQIGYSVLGRHNGAQATLEKGKELGIQTLAFFPFAMGLLTGKYNHQSINNNNLLESRSTSSSSLRSSKRSRLEEYDLYRYALGDGDSIPKGGISKLLQAMQEIADAHDATLAQVALNFVICQGGIPIPGARTEEQYLDNMGSMGWRMNASELARLEEESDKLGFGFEGAGFKRTSEKFVGYGVEKWTLN</sequence>
<dbReference type="Gene3D" id="3.20.20.100">
    <property type="entry name" value="NADP-dependent oxidoreductase domain"/>
    <property type="match status" value="1"/>
</dbReference>
<dbReference type="InterPro" id="IPR023210">
    <property type="entry name" value="NADP_OxRdtase_dom"/>
</dbReference>
<dbReference type="PROSITE" id="PS00062">
    <property type="entry name" value="ALDOKETO_REDUCTASE_2"/>
    <property type="match status" value="1"/>
</dbReference>
<feature type="domain" description="NADP-dependent oxidoreductase" evidence="2">
    <location>
        <begin position="77"/>
        <end position="431"/>
    </location>
</feature>
<dbReference type="AlphaFoldDB" id="A0A9N8H5H1"/>
<dbReference type="PANTHER" id="PTHR43364">
    <property type="entry name" value="NADH-SPECIFIC METHYLGLYOXAL REDUCTASE-RELATED"/>
    <property type="match status" value="1"/>
</dbReference>
<dbReference type="GO" id="GO:0016491">
    <property type="term" value="F:oxidoreductase activity"/>
    <property type="evidence" value="ECO:0007669"/>
    <property type="project" value="UniProtKB-KW"/>
</dbReference>
<dbReference type="PANTHER" id="PTHR43364:SF4">
    <property type="entry name" value="NAD(P)-LINKED OXIDOREDUCTASE SUPERFAMILY PROTEIN"/>
    <property type="match status" value="1"/>
</dbReference>